<dbReference type="GO" id="GO:0006655">
    <property type="term" value="P:phosphatidylglycerol biosynthetic process"/>
    <property type="evidence" value="ECO:0007669"/>
    <property type="project" value="TreeGrafter"/>
</dbReference>
<sequence>MGNFSKICLLAMATTLLSANYLATVQAFVLPSSRVNAASSLSTKVMGAGTAEAGEKTTMTATDVKNGLMAKIIEDPNLKLPDQFQQALTDILDGMTEVAEETGHNVVLLANHQTEPDPYILRAAFKRLIPPTDPLLDRLVFVAGAKVRTDLFTIPFSKGLNLICKGRGEQGRREGGREGRREGGERGRRPEDVLRLWDQGRPSFSTDLPPSLPPFLPPLPPSPLPTLLSTSGPSFLLPPPKLPSVPPPPSLPPSLPQALQALIVEGGHILWVAPSGGRDRVDPQSQKMAVAPFDARAVDMFRVLSTKSEHPTHFFPLAMLTAQVLPPPAKVAMEVGERRLVARRPVHVYFGDELTPERVGREFVSRTLQQNPEEERTEEELLKRAGKEGFTFVAESDVKKHYDALMGLDLVLEEEEIDVRYK</sequence>
<dbReference type="GO" id="GO:0004366">
    <property type="term" value="F:glycerol-3-phosphate O-acyltransferase activity"/>
    <property type="evidence" value="ECO:0007669"/>
    <property type="project" value="InterPro"/>
</dbReference>
<protein>
    <recommendedName>
        <fullName evidence="5">Phospholipid/glycerol acyltransferase domain-containing protein</fullName>
    </recommendedName>
</protein>
<dbReference type="PANTHER" id="PTHR35695">
    <property type="entry name" value="GLYCEROL-3-PHOSPHATE ACYLTRANSFERASE, CHLOROPLASTIC"/>
    <property type="match status" value="1"/>
</dbReference>
<dbReference type="PANTHER" id="PTHR35695:SF1">
    <property type="entry name" value="GLYCEROL-3-PHOSPHATE ACYLTRANSFERASE, CHLOROPLASTIC"/>
    <property type="match status" value="1"/>
</dbReference>
<dbReference type="Proteomes" id="UP000355283">
    <property type="component" value="Unassembled WGS sequence"/>
</dbReference>
<feature type="chain" id="PRO_5020038220" description="Phospholipid/glycerol acyltransferase domain-containing protein" evidence="2">
    <location>
        <begin position="28"/>
        <end position="422"/>
    </location>
</feature>
<dbReference type="Gene3D" id="3.40.1130.10">
    <property type="entry name" value="Glycerol-3-phosphate (1)-acyltransferase"/>
    <property type="match status" value="2"/>
</dbReference>
<reference evidence="3 4" key="1">
    <citation type="submission" date="2019-01" db="EMBL/GenBank/DDBJ databases">
        <title>Nuclear Genome Assembly of the Microalgal Biofuel strain Nannochloropsis salina CCMP1776.</title>
        <authorList>
            <person name="Hovde B."/>
        </authorList>
    </citation>
    <scope>NUCLEOTIDE SEQUENCE [LARGE SCALE GENOMIC DNA]</scope>
    <source>
        <strain evidence="3 4">CCMP1776</strain>
    </source>
</reference>
<dbReference type="OrthoDB" id="524544at2759"/>
<evidence type="ECO:0000313" key="4">
    <source>
        <dbReference type="Proteomes" id="UP000355283"/>
    </source>
</evidence>
<keyword evidence="4" id="KW-1185">Reference proteome</keyword>
<feature type="region of interest" description="Disordered" evidence="1">
    <location>
        <begin position="167"/>
        <end position="191"/>
    </location>
</feature>
<comment type="caution">
    <text evidence="3">The sequence shown here is derived from an EMBL/GenBank/DDBJ whole genome shotgun (WGS) entry which is preliminary data.</text>
</comment>
<name>A0A4D9D3S1_9STRA</name>
<evidence type="ECO:0000256" key="2">
    <source>
        <dbReference type="SAM" id="SignalP"/>
    </source>
</evidence>
<dbReference type="EMBL" id="SDOX01000016">
    <property type="protein sequence ID" value="TFJ85027.1"/>
    <property type="molecule type" value="Genomic_DNA"/>
</dbReference>
<accession>A0A4D9D3S1</accession>
<organism evidence="3 4">
    <name type="scientific">Nannochloropsis salina CCMP1776</name>
    <dbReference type="NCBI Taxonomy" id="1027361"/>
    <lineage>
        <taxon>Eukaryota</taxon>
        <taxon>Sar</taxon>
        <taxon>Stramenopiles</taxon>
        <taxon>Ochrophyta</taxon>
        <taxon>Eustigmatophyceae</taxon>
        <taxon>Eustigmatales</taxon>
        <taxon>Monodopsidaceae</taxon>
        <taxon>Microchloropsis</taxon>
        <taxon>Microchloropsis salina</taxon>
    </lineage>
</organism>
<feature type="signal peptide" evidence="2">
    <location>
        <begin position="1"/>
        <end position="27"/>
    </location>
</feature>
<dbReference type="InterPro" id="IPR016222">
    <property type="entry name" value="G3P_O-acylTrfase_chlp"/>
</dbReference>
<dbReference type="AlphaFoldDB" id="A0A4D9D3S1"/>
<keyword evidence="2" id="KW-0732">Signal</keyword>
<gene>
    <name evidence="3" type="ORF">NSK_003451</name>
</gene>
<evidence type="ECO:0008006" key="5">
    <source>
        <dbReference type="Google" id="ProtNLM"/>
    </source>
</evidence>
<evidence type="ECO:0000256" key="1">
    <source>
        <dbReference type="SAM" id="MobiDB-lite"/>
    </source>
</evidence>
<evidence type="ECO:0000313" key="3">
    <source>
        <dbReference type="EMBL" id="TFJ85027.1"/>
    </source>
</evidence>
<dbReference type="SUPFAM" id="SSF69593">
    <property type="entry name" value="Glycerol-3-phosphate (1)-acyltransferase"/>
    <property type="match status" value="2"/>
</dbReference>
<proteinExistence type="predicted"/>